<comment type="caution">
    <text evidence="2">The sequence shown here is derived from an EMBL/GenBank/DDBJ whole genome shotgun (WGS) entry which is preliminary data.</text>
</comment>
<feature type="transmembrane region" description="Helical" evidence="1">
    <location>
        <begin position="195"/>
        <end position="214"/>
    </location>
</feature>
<organism evidence="2 3">
    <name type="scientific">Rhizophlyctis rosea</name>
    <dbReference type="NCBI Taxonomy" id="64517"/>
    <lineage>
        <taxon>Eukaryota</taxon>
        <taxon>Fungi</taxon>
        <taxon>Fungi incertae sedis</taxon>
        <taxon>Chytridiomycota</taxon>
        <taxon>Chytridiomycota incertae sedis</taxon>
        <taxon>Chytridiomycetes</taxon>
        <taxon>Rhizophlyctidales</taxon>
        <taxon>Rhizophlyctidaceae</taxon>
        <taxon>Rhizophlyctis</taxon>
    </lineage>
</organism>
<protein>
    <submittedName>
        <fullName evidence="2">Uncharacterized protein</fullName>
    </submittedName>
</protein>
<keyword evidence="1" id="KW-0812">Transmembrane</keyword>
<keyword evidence="3" id="KW-1185">Reference proteome</keyword>
<evidence type="ECO:0000313" key="3">
    <source>
        <dbReference type="Proteomes" id="UP001212841"/>
    </source>
</evidence>
<feature type="transmembrane region" description="Helical" evidence="1">
    <location>
        <begin position="52"/>
        <end position="70"/>
    </location>
</feature>
<feature type="transmembrane region" description="Helical" evidence="1">
    <location>
        <begin position="149"/>
        <end position="166"/>
    </location>
</feature>
<reference evidence="2" key="1">
    <citation type="submission" date="2020-05" db="EMBL/GenBank/DDBJ databases">
        <title>Phylogenomic resolution of chytrid fungi.</title>
        <authorList>
            <person name="Stajich J.E."/>
            <person name="Amses K."/>
            <person name="Simmons R."/>
            <person name="Seto K."/>
            <person name="Myers J."/>
            <person name="Bonds A."/>
            <person name="Quandt C.A."/>
            <person name="Barry K."/>
            <person name="Liu P."/>
            <person name="Grigoriev I."/>
            <person name="Longcore J.E."/>
            <person name="James T.Y."/>
        </authorList>
    </citation>
    <scope>NUCLEOTIDE SEQUENCE</scope>
    <source>
        <strain evidence="2">JEL0318</strain>
    </source>
</reference>
<accession>A0AAD5S814</accession>
<dbReference type="EMBL" id="JADGJD010001079">
    <property type="protein sequence ID" value="KAJ3046846.1"/>
    <property type="molecule type" value="Genomic_DNA"/>
</dbReference>
<evidence type="ECO:0000256" key="1">
    <source>
        <dbReference type="SAM" id="Phobius"/>
    </source>
</evidence>
<dbReference type="InterPro" id="IPR018750">
    <property type="entry name" value="DUF2306_membrane"/>
</dbReference>
<proteinExistence type="predicted"/>
<feature type="transmembrane region" description="Helical" evidence="1">
    <location>
        <begin position="90"/>
        <end position="111"/>
    </location>
</feature>
<gene>
    <name evidence="2" type="ORF">HK097_000454</name>
</gene>
<keyword evidence="1" id="KW-1133">Transmembrane helix</keyword>
<evidence type="ECO:0000313" key="2">
    <source>
        <dbReference type="EMBL" id="KAJ3046846.1"/>
    </source>
</evidence>
<dbReference type="Pfam" id="PF10067">
    <property type="entry name" value="DUF2306"/>
    <property type="match status" value="1"/>
</dbReference>
<feature type="transmembrane region" description="Helical" evidence="1">
    <location>
        <begin position="117"/>
        <end position="137"/>
    </location>
</feature>
<keyword evidence="1" id="KW-0472">Membrane</keyword>
<dbReference type="Proteomes" id="UP001212841">
    <property type="component" value="Unassembled WGS sequence"/>
</dbReference>
<dbReference type="AlphaFoldDB" id="A0AAD5S814"/>
<name>A0AAD5S814_9FUNG</name>
<sequence>MIIGDLYQFWWQGQREVFYENGAKDFGAVTGLTTKGAKNVIAFLYGNYGKHIIFFVPHVMGSLSWALWPIQFSKTIRRKYPAIHRKVGQLLLLSMIPTNISALALGFVSPIGLPAKTFAVVGSTYIAYQVSTGYTSILSRNIPLHQLCMTRLSIFLMSIPFTRISITMQDSLYQHWYGQVSDDRAAEFNLEQTRIAFWANLVGWLVVSEVYAGVWRWRRGARKGVGEGISNVKRTAPGQLL</sequence>